<proteinExistence type="predicted"/>
<dbReference type="InterPro" id="IPR001138">
    <property type="entry name" value="Zn2Cys6_DnaBD"/>
</dbReference>
<evidence type="ECO:0000256" key="2">
    <source>
        <dbReference type="SAM" id="MobiDB-lite"/>
    </source>
</evidence>
<evidence type="ECO:0000313" key="5">
    <source>
        <dbReference type="Proteomes" id="UP001221757"/>
    </source>
</evidence>
<dbReference type="SUPFAM" id="SSF57701">
    <property type="entry name" value="Zn2/Cys6 DNA-binding domain"/>
    <property type="match status" value="1"/>
</dbReference>
<dbReference type="Pfam" id="PF00172">
    <property type="entry name" value="Zn_clus"/>
    <property type="match status" value="1"/>
</dbReference>
<organism evidence="4 5">
    <name type="scientific">Mycena rosella</name>
    <name type="common">Pink bonnet</name>
    <name type="synonym">Agaricus rosellus</name>
    <dbReference type="NCBI Taxonomy" id="1033263"/>
    <lineage>
        <taxon>Eukaryota</taxon>
        <taxon>Fungi</taxon>
        <taxon>Dikarya</taxon>
        <taxon>Basidiomycota</taxon>
        <taxon>Agaricomycotina</taxon>
        <taxon>Agaricomycetes</taxon>
        <taxon>Agaricomycetidae</taxon>
        <taxon>Agaricales</taxon>
        <taxon>Marasmiineae</taxon>
        <taxon>Mycenaceae</taxon>
        <taxon>Mycena</taxon>
    </lineage>
</organism>
<dbReference type="SMART" id="SM00066">
    <property type="entry name" value="GAL4"/>
    <property type="match status" value="1"/>
</dbReference>
<evidence type="ECO:0000256" key="1">
    <source>
        <dbReference type="ARBA" id="ARBA00023242"/>
    </source>
</evidence>
<sequence>MAHLANPVPPPVLPSVFTKKRRVIIACTNCRGRKVRCLTSEDPPQNPCQRCAKKGLSCEYITVTKQRDHSSSRNPTPEPGQEGAHWAPPGPGHFTHFTPPHTACRRIHAMKVDLLSGAEFQPTPNRVAFGEDPERLGAVWISPANELWSVPSGLLHVQLEALLNIRIDISPAASRRFQ</sequence>
<dbReference type="EMBL" id="JARKIE010000240">
    <property type="protein sequence ID" value="KAJ7662434.1"/>
    <property type="molecule type" value="Genomic_DNA"/>
</dbReference>
<keyword evidence="1" id="KW-0539">Nucleus</keyword>
<comment type="caution">
    <text evidence="4">The sequence shown here is derived from an EMBL/GenBank/DDBJ whole genome shotgun (WGS) entry which is preliminary data.</text>
</comment>
<evidence type="ECO:0000313" key="4">
    <source>
        <dbReference type="EMBL" id="KAJ7662434.1"/>
    </source>
</evidence>
<evidence type="ECO:0000259" key="3">
    <source>
        <dbReference type="PROSITE" id="PS50048"/>
    </source>
</evidence>
<dbReference type="InterPro" id="IPR050797">
    <property type="entry name" value="Carb_Metab_Trans_Reg"/>
</dbReference>
<protein>
    <recommendedName>
        <fullName evidence="3">Zn(2)-C6 fungal-type domain-containing protein</fullName>
    </recommendedName>
</protein>
<dbReference type="Gene3D" id="4.10.240.10">
    <property type="entry name" value="Zn(2)-C6 fungal-type DNA-binding domain"/>
    <property type="match status" value="1"/>
</dbReference>
<reference evidence="4" key="1">
    <citation type="submission" date="2023-03" db="EMBL/GenBank/DDBJ databases">
        <title>Massive genome expansion in bonnet fungi (Mycena s.s.) driven by repeated elements and novel gene families across ecological guilds.</title>
        <authorList>
            <consortium name="Lawrence Berkeley National Laboratory"/>
            <person name="Harder C.B."/>
            <person name="Miyauchi S."/>
            <person name="Viragh M."/>
            <person name="Kuo A."/>
            <person name="Thoen E."/>
            <person name="Andreopoulos B."/>
            <person name="Lu D."/>
            <person name="Skrede I."/>
            <person name="Drula E."/>
            <person name="Henrissat B."/>
            <person name="Morin E."/>
            <person name="Kohler A."/>
            <person name="Barry K."/>
            <person name="LaButti K."/>
            <person name="Morin E."/>
            <person name="Salamov A."/>
            <person name="Lipzen A."/>
            <person name="Mereny Z."/>
            <person name="Hegedus B."/>
            <person name="Baldrian P."/>
            <person name="Stursova M."/>
            <person name="Weitz H."/>
            <person name="Taylor A."/>
            <person name="Grigoriev I.V."/>
            <person name="Nagy L.G."/>
            <person name="Martin F."/>
            <person name="Kauserud H."/>
        </authorList>
    </citation>
    <scope>NUCLEOTIDE SEQUENCE</scope>
    <source>
        <strain evidence="4">CBHHK067</strain>
    </source>
</reference>
<feature type="domain" description="Zn(2)-C6 fungal-type" evidence="3">
    <location>
        <begin position="26"/>
        <end position="60"/>
    </location>
</feature>
<feature type="region of interest" description="Disordered" evidence="2">
    <location>
        <begin position="64"/>
        <end position="98"/>
    </location>
</feature>
<dbReference type="GO" id="GO:0000981">
    <property type="term" value="F:DNA-binding transcription factor activity, RNA polymerase II-specific"/>
    <property type="evidence" value="ECO:0007669"/>
    <property type="project" value="InterPro"/>
</dbReference>
<dbReference type="PANTHER" id="PTHR31668">
    <property type="entry name" value="GLUCOSE TRANSPORT TRANSCRIPTION REGULATOR RGT1-RELATED-RELATED"/>
    <property type="match status" value="1"/>
</dbReference>
<name>A0AAD7CTW2_MYCRO</name>
<accession>A0AAD7CTW2</accession>
<dbReference type="AlphaFoldDB" id="A0AAD7CTW2"/>
<dbReference type="GO" id="GO:0008270">
    <property type="term" value="F:zinc ion binding"/>
    <property type="evidence" value="ECO:0007669"/>
    <property type="project" value="InterPro"/>
</dbReference>
<dbReference type="PROSITE" id="PS00463">
    <property type="entry name" value="ZN2_CY6_FUNGAL_1"/>
    <property type="match status" value="1"/>
</dbReference>
<dbReference type="PROSITE" id="PS50048">
    <property type="entry name" value="ZN2_CY6_FUNGAL_2"/>
    <property type="match status" value="1"/>
</dbReference>
<dbReference type="InterPro" id="IPR036864">
    <property type="entry name" value="Zn2-C6_fun-type_DNA-bd_sf"/>
</dbReference>
<keyword evidence="5" id="KW-1185">Reference proteome</keyword>
<gene>
    <name evidence="4" type="ORF">B0H17DRAFT_1185040</name>
</gene>
<dbReference type="CDD" id="cd00067">
    <property type="entry name" value="GAL4"/>
    <property type="match status" value="1"/>
</dbReference>
<dbReference type="Proteomes" id="UP001221757">
    <property type="component" value="Unassembled WGS sequence"/>
</dbReference>